<dbReference type="Gene3D" id="3.30.70.100">
    <property type="match status" value="1"/>
</dbReference>
<evidence type="ECO:0000313" key="5">
    <source>
        <dbReference type="Proteomes" id="UP000005741"/>
    </source>
</evidence>
<protein>
    <recommendedName>
        <fullName evidence="1">acylphosphatase</fullName>
        <ecNumber evidence="1">3.6.1.7</ecNumber>
    </recommendedName>
</protein>
<dbReference type="Pfam" id="PF00708">
    <property type="entry name" value="Acylphosphatase"/>
    <property type="match status" value="1"/>
</dbReference>
<dbReference type="InterPro" id="IPR036046">
    <property type="entry name" value="Acylphosphatase-like_dom_sf"/>
</dbReference>
<dbReference type="GO" id="GO:0003998">
    <property type="term" value="F:acylphosphatase activity"/>
    <property type="evidence" value="ECO:0007669"/>
    <property type="project" value="UniProtKB-EC"/>
</dbReference>
<organism evidence="4 5">
    <name type="scientific">Methanoplanus limicola DSM 2279</name>
    <dbReference type="NCBI Taxonomy" id="937775"/>
    <lineage>
        <taxon>Archaea</taxon>
        <taxon>Methanobacteriati</taxon>
        <taxon>Methanobacteriota</taxon>
        <taxon>Stenosarchaea group</taxon>
        <taxon>Methanomicrobia</taxon>
        <taxon>Methanomicrobiales</taxon>
        <taxon>Methanomicrobiaceae</taxon>
        <taxon>Methanoplanus</taxon>
    </lineage>
</organism>
<dbReference type="EMBL" id="CM001436">
    <property type="protein sequence ID" value="EHQ35054.1"/>
    <property type="molecule type" value="Genomic_DNA"/>
</dbReference>
<dbReference type="Proteomes" id="UP000005741">
    <property type="component" value="Chromosome"/>
</dbReference>
<evidence type="ECO:0000256" key="1">
    <source>
        <dbReference type="PROSITE-ProRule" id="PRU00520"/>
    </source>
</evidence>
<dbReference type="PANTHER" id="PTHR47268:SF4">
    <property type="entry name" value="ACYLPHOSPHATASE"/>
    <property type="match status" value="1"/>
</dbReference>
<reference evidence="4 5" key="1">
    <citation type="submission" date="2011-10" db="EMBL/GenBank/DDBJ databases">
        <title>The Improved High-Quality Draft genome of Methanoplanus limicola DSM 2279.</title>
        <authorList>
            <consortium name="US DOE Joint Genome Institute (JGI-PGF)"/>
            <person name="Lucas S."/>
            <person name="Copeland A."/>
            <person name="Lapidus A."/>
            <person name="Glavina del Rio T."/>
            <person name="Dalin E."/>
            <person name="Tice H."/>
            <person name="Bruce D."/>
            <person name="Goodwin L."/>
            <person name="Pitluck S."/>
            <person name="Peters L."/>
            <person name="Mikhailova N."/>
            <person name="Lu M."/>
            <person name="Kyrpides N."/>
            <person name="Mavromatis K."/>
            <person name="Ivanova N."/>
            <person name="Markowitz V."/>
            <person name="Cheng J.-F."/>
            <person name="Hugenholtz P."/>
            <person name="Woyke T."/>
            <person name="Wu D."/>
            <person name="Wirth R."/>
            <person name="Brambilla E.-M."/>
            <person name="Klenk H.-P."/>
            <person name="Eisen J.A."/>
        </authorList>
    </citation>
    <scope>NUCLEOTIDE SEQUENCE [LARGE SCALE GENOMIC DNA]</scope>
    <source>
        <strain evidence="4 5">DSM 2279</strain>
    </source>
</reference>
<keyword evidence="5" id="KW-1185">Reference proteome</keyword>
<evidence type="ECO:0000313" key="4">
    <source>
        <dbReference type="EMBL" id="EHQ35054.1"/>
    </source>
</evidence>
<dbReference type="EC" id="3.6.1.7" evidence="1"/>
<feature type="active site" evidence="1">
    <location>
        <position position="36"/>
    </location>
</feature>
<dbReference type="HOGENOM" id="CLU_141932_1_1_2"/>
<proteinExistence type="inferred from homology"/>
<name>H1YYF6_9EURY</name>
<comment type="similarity">
    <text evidence="2">Belongs to the acylphosphatase family.</text>
</comment>
<feature type="domain" description="Acylphosphatase-like" evidence="3">
    <location>
        <begin position="21"/>
        <end position="106"/>
    </location>
</feature>
<accession>H1YYF6</accession>
<dbReference type="RefSeq" id="WP_004076785.1">
    <property type="nucleotide sequence ID" value="NZ_CM001436.1"/>
</dbReference>
<evidence type="ECO:0000259" key="3">
    <source>
        <dbReference type="PROSITE" id="PS51160"/>
    </source>
</evidence>
<feature type="active site" evidence="1">
    <location>
        <position position="54"/>
    </location>
</feature>
<dbReference type="InParanoid" id="H1YYF6"/>
<dbReference type="PANTHER" id="PTHR47268">
    <property type="entry name" value="ACYLPHOSPHATASE"/>
    <property type="match status" value="1"/>
</dbReference>
<keyword evidence="1" id="KW-0378">Hydrolase</keyword>
<dbReference type="InterPro" id="IPR017968">
    <property type="entry name" value="Acylphosphatase_CS"/>
</dbReference>
<dbReference type="InterPro" id="IPR001792">
    <property type="entry name" value="Acylphosphatase-like_dom"/>
</dbReference>
<dbReference type="STRING" id="937775.Metlim_0932"/>
<comment type="catalytic activity">
    <reaction evidence="1">
        <text>an acyl phosphate + H2O = a carboxylate + phosphate + H(+)</text>
        <dbReference type="Rhea" id="RHEA:14965"/>
        <dbReference type="ChEBI" id="CHEBI:15377"/>
        <dbReference type="ChEBI" id="CHEBI:15378"/>
        <dbReference type="ChEBI" id="CHEBI:29067"/>
        <dbReference type="ChEBI" id="CHEBI:43474"/>
        <dbReference type="ChEBI" id="CHEBI:59918"/>
        <dbReference type="EC" id="3.6.1.7"/>
    </reaction>
</comment>
<dbReference type="PROSITE" id="PS00150">
    <property type="entry name" value="ACYLPHOSPHATASE_1"/>
    <property type="match status" value="1"/>
</dbReference>
<dbReference type="PROSITE" id="PS51160">
    <property type="entry name" value="ACYLPHOSPHATASE_3"/>
    <property type="match status" value="1"/>
</dbReference>
<gene>
    <name evidence="4" type="ORF">Metlim_0932</name>
</gene>
<dbReference type="InterPro" id="IPR020456">
    <property type="entry name" value="Acylphosphatase"/>
</dbReference>
<dbReference type="SUPFAM" id="SSF54975">
    <property type="entry name" value="Acylphosphatase/BLUF domain-like"/>
    <property type="match status" value="1"/>
</dbReference>
<evidence type="ECO:0000256" key="2">
    <source>
        <dbReference type="RuleBase" id="RU004168"/>
    </source>
</evidence>
<dbReference type="AlphaFoldDB" id="H1YYF6"/>
<sequence length="108" mass="12227">MMVSELYGFQEPETRNERTLTVEAYISGKVQGVGFRACVKKIAAHLSLTGEVMNIEDGRVYLIVTGEGVIIEKLLSTLYECPRAHVREIESRETGLRTFCDFSIIRKK</sequence>